<dbReference type="InterPro" id="IPR036388">
    <property type="entry name" value="WH-like_DNA-bd_sf"/>
</dbReference>
<dbReference type="EMBL" id="FTOO01000001">
    <property type="protein sequence ID" value="SIS50900.1"/>
    <property type="molecule type" value="Genomic_DNA"/>
</dbReference>
<gene>
    <name evidence="1" type="ORF">SAMN05421799_10197</name>
</gene>
<evidence type="ECO:0000313" key="1">
    <source>
        <dbReference type="EMBL" id="SIS50900.1"/>
    </source>
</evidence>
<keyword evidence="1" id="KW-0969">Cilium</keyword>
<keyword evidence="1" id="KW-0966">Cell projection</keyword>
<dbReference type="RefSeq" id="WP_234969427.1">
    <property type="nucleotide sequence ID" value="NZ_FTOO01000001.1"/>
</dbReference>
<dbReference type="Gene3D" id="1.10.10.10">
    <property type="entry name" value="Winged helix-like DNA-binding domain superfamily/Winged helix DNA-binding domain"/>
    <property type="match status" value="1"/>
</dbReference>
<accession>A0A1N7JNL6</accession>
<organism evidence="1 2">
    <name type="scientific">Alicyclobacillus vulcanalis</name>
    <dbReference type="NCBI Taxonomy" id="252246"/>
    <lineage>
        <taxon>Bacteria</taxon>
        <taxon>Bacillati</taxon>
        <taxon>Bacillota</taxon>
        <taxon>Bacilli</taxon>
        <taxon>Bacillales</taxon>
        <taxon>Alicyclobacillaceae</taxon>
        <taxon>Alicyclobacillus</taxon>
    </lineage>
</organism>
<reference evidence="2" key="1">
    <citation type="submission" date="2017-01" db="EMBL/GenBank/DDBJ databases">
        <authorList>
            <person name="Varghese N."/>
            <person name="Submissions S."/>
        </authorList>
    </citation>
    <scope>NUCLEOTIDE SEQUENCE [LARGE SCALE GENOMIC DNA]</scope>
    <source>
        <strain evidence="2">DSM 16176</strain>
    </source>
</reference>
<evidence type="ECO:0000313" key="2">
    <source>
        <dbReference type="Proteomes" id="UP000186156"/>
    </source>
</evidence>
<name>A0A1N7JNL6_9BACL</name>
<dbReference type="STRING" id="252246.SAMN05421799_10197"/>
<dbReference type="InterPro" id="IPR013324">
    <property type="entry name" value="RNA_pol_sigma_r3/r4-like"/>
</dbReference>
<dbReference type="AlphaFoldDB" id="A0A1N7JNL6"/>
<dbReference type="SUPFAM" id="SSF88659">
    <property type="entry name" value="Sigma3 and sigma4 domains of RNA polymerase sigma factors"/>
    <property type="match status" value="1"/>
</dbReference>
<sequence length="150" mass="17348">MIDEQDLISSAITALWQRSQQREVDDRYAKQVIKYAMLTVLRNSALLKMPKSTPMAQAIQAYQRACDVQSAEYVAVEDPMERWENEELVRQAALKISELRREDQILLSLIFVESLSFQEAADVLNQTKAQVYHRYQSLLRQLRTSLGLAQ</sequence>
<proteinExistence type="predicted"/>
<dbReference type="Proteomes" id="UP000186156">
    <property type="component" value="Unassembled WGS sequence"/>
</dbReference>
<keyword evidence="1" id="KW-0282">Flagellum</keyword>
<protein>
    <submittedName>
        <fullName evidence="1">RNA polymerase sigma factor for flagellar operon FliA</fullName>
    </submittedName>
</protein>
<keyword evidence="2" id="KW-1185">Reference proteome</keyword>